<dbReference type="EMBL" id="QNUK01000930">
    <property type="protein sequence ID" value="KAF5888739.1"/>
    <property type="molecule type" value="Genomic_DNA"/>
</dbReference>
<dbReference type="SUPFAM" id="SSF50939">
    <property type="entry name" value="Sialidases"/>
    <property type="match status" value="1"/>
</dbReference>
<gene>
    <name evidence="1" type="primary">neu3</name>
    <name evidence="1" type="ORF">DAT39_021566</name>
</gene>
<reference evidence="1" key="1">
    <citation type="submission" date="2020-07" db="EMBL/GenBank/DDBJ databases">
        <title>Clarias magur genome sequencing, assembly and annotation.</title>
        <authorList>
            <person name="Kushwaha B."/>
            <person name="Kumar R."/>
            <person name="Das P."/>
            <person name="Joshi C.G."/>
            <person name="Kumar D."/>
            <person name="Nagpure N.S."/>
            <person name="Pandey M."/>
            <person name="Agarwal S."/>
            <person name="Srivastava S."/>
            <person name="Singh M."/>
            <person name="Sahoo L."/>
            <person name="Jayasankar P."/>
            <person name="Meher P.K."/>
            <person name="Koringa P.G."/>
            <person name="Iquebal M.A."/>
            <person name="Das S.P."/>
            <person name="Bit A."/>
            <person name="Patnaik S."/>
            <person name="Patel N."/>
            <person name="Shah T.M."/>
            <person name="Hinsu A."/>
            <person name="Jena J.K."/>
        </authorList>
    </citation>
    <scope>NUCLEOTIDE SEQUENCE</scope>
    <source>
        <strain evidence="1">CIFAMagur01</strain>
        <tissue evidence="1">Testis</tissue>
    </source>
</reference>
<keyword evidence="2" id="KW-1185">Reference proteome</keyword>
<sequence length="83" mass="9255">LNKNFGKMGECVSKDSFPKLNPEPSKLPLFRNTDAEYYRIPALIHMNDSNTFLALAEKRTSTADVDATRLVIRRGTRGNGGVQ</sequence>
<dbReference type="Proteomes" id="UP000727407">
    <property type="component" value="Unassembled WGS sequence"/>
</dbReference>
<accession>A0A8J4TCT2</accession>
<evidence type="ECO:0000313" key="2">
    <source>
        <dbReference type="Proteomes" id="UP000727407"/>
    </source>
</evidence>
<dbReference type="AlphaFoldDB" id="A0A8J4TCT2"/>
<protein>
    <submittedName>
        <fullName evidence="1">Sialidase-3-like</fullName>
    </submittedName>
</protein>
<proteinExistence type="predicted"/>
<feature type="non-terminal residue" evidence="1">
    <location>
        <position position="83"/>
    </location>
</feature>
<feature type="non-terminal residue" evidence="1">
    <location>
        <position position="1"/>
    </location>
</feature>
<dbReference type="Gene3D" id="2.120.10.10">
    <property type="match status" value="1"/>
</dbReference>
<organism evidence="1 2">
    <name type="scientific">Clarias magur</name>
    <name type="common">Asian catfish</name>
    <name type="synonym">Macropteronotus magur</name>
    <dbReference type="NCBI Taxonomy" id="1594786"/>
    <lineage>
        <taxon>Eukaryota</taxon>
        <taxon>Metazoa</taxon>
        <taxon>Chordata</taxon>
        <taxon>Craniata</taxon>
        <taxon>Vertebrata</taxon>
        <taxon>Euteleostomi</taxon>
        <taxon>Actinopterygii</taxon>
        <taxon>Neopterygii</taxon>
        <taxon>Teleostei</taxon>
        <taxon>Ostariophysi</taxon>
        <taxon>Siluriformes</taxon>
        <taxon>Clariidae</taxon>
        <taxon>Clarias</taxon>
    </lineage>
</organism>
<dbReference type="InterPro" id="IPR036278">
    <property type="entry name" value="Sialidase_sf"/>
</dbReference>
<comment type="caution">
    <text evidence="1">The sequence shown here is derived from an EMBL/GenBank/DDBJ whole genome shotgun (WGS) entry which is preliminary data.</text>
</comment>
<evidence type="ECO:0000313" key="1">
    <source>
        <dbReference type="EMBL" id="KAF5888739.1"/>
    </source>
</evidence>
<dbReference type="OrthoDB" id="2739686at2759"/>
<dbReference type="CDD" id="cd15482">
    <property type="entry name" value="Sialidase_non-viral"/>
    <property type="match status" value="1"/>
</dbReference>
<name>A0A8J4TCT2_CLAMG</name>